<reference evidence="2 3" key="1">
    <citation type="submission" date="2019-03" db="EMBL/GenBank/DDBJ databases">
        <title>Genomic Encyclopedia of Type Strains, Phase III (KMG-III): the genomes of soil and plant-associated and newly described type strains.</title>
        <authorList>
            <person name="Whitman W."/>
        </authorList>
    </citation>
    <scope>NUCLEOTIDE SEQUENCE [LARGE SCALE GENOMIC DNA]</scope>
    <source>
        <strain evidence="2 3">CECT 8455</strain>
    </source>
</reference>
<protein>
    <recommendedName>
        <fullName evidence="4">PH (Pleckstrin Homology) domain-containing protein</fullName>
    </recommendedName>
</protein>
<proteinExistence type="predicted"/>
<keyword evidence="1" id="KW-0472">Membrane</keyword>
<evidence type="ECO:0000313" key="2">
    <source>
        <dbReference type="EMBL" id="TDS18865.1"/>
    </source>
</evidence>
<dbReference type="Proteomes" id="UP000295274">
    <property type="component" value="Unassembled WGS sequence"/>
</dbReference>
<dbReference type="AlphaFoldDB" id="A0A4R7DEU7"/>
<gene>
    <name evidence="2" type="ORF">DFQ03_0575</name>
</gene>
<sequence>MTVRKTHWFWNLLVVITFIVCLSALTLHYKNWLSVKSNQIQIYSGFYSAKISYSKIDSLKLVSRIPPMDRLHGFSALEKEKGVFREFKDSLTDKKVHVFVDNINQNKIKLVYKDSSYVYFNLKDSVETIQLFQKLSANTSALSEPN</sequence>
<feature type="transmembrane region" description="Helical" evidence="1">
    <location>
        <begin position="6"/>
        <end position="27"/>
    </location>
</feature>
<keyword evidence="3" id="KW-1185">Reference proteome</keyword>
<dbReference type="RefSeq" id="WP_133671490.1">
    <property type="nucleotide sequence ID" value="NZ_SNZW01000011.1"/>
</dbReference>
<evidence type="ECO:0000313" key="3">
    <source>
        <dbReference type="Proteomes" id="UP000295274"/>
    </source>
</evidence>
<dbReference type="OrthoDB" id="1441845at2"/>
<accession>A0A4R7DEU7</accession>
<comment type="caution">
    <text evidence="2">The sequence shown here is derived from an EMBL/GenBank/DDBJ whole genome shotgun (WGS) entry which is preliminary data.</text>
</comment>
<keyword evidence="1" id="KW-0812">Transmembrane</keyword>
<evidence type="ECO:0000256" key="1">
    <source>
        <dbReference type="SAM" id="Phobius"/>
    </source>
</evidence>
<name>A0A4R7DEU7_9FLAO</name>
<evidence type="ECO:0008006" key="4">
    <source>
        <dbReference type="Google" id="ProtNLM"/>
    </source>
</evidence>
<organism evidence="2 3">
    <name type="scientific">Maribacter caenipelagi</name>
    <dbReference type="NCBI Taxonomy" id="1447781"/>
    <lineage>
        <taxon>Bacteria</taxon>
        <taxon>Pseudomonadati</taxon>
        <taxon>Bacteroidota</taxon>
        <taxon>Flavobacteriia</taxon>
        <taxon>Flavobacteriales</taxon>
        <taxon>Flavobacteriaceae</taxon>
        <taxon>Maribacter</taxon>
    </lineage>
</organism>
<dbReference type="EMBL" id="SNZW01000011">
    <property type="protein sequence ID" value="TDS18865.1"/>
    <property type="molecule type" value="Genomic_DNA"/>
</dbReference>
<keyword evidence="1" id="KW-1133">Transmembrane helix</keyword>